<dbReference type="EMBL" id="CP002582">
    <property type="protein sequence ID" value="ADZ83046.1"/>
    <property type="molecule type" value="Genomic_DNA"/>
</dbReference>
<dbReference type="KEGG" id="cle:Clole_1320"/>
<accession>F2JHE8</accession>
<reference evidence="1 2" key="1">
    <citation type="journal article" date="2011" name="J. Bacteriol.">
        <title>Complete genome sequence of the cellulose-degrading bacterium Cellulosilyticum lentocellum.</title>
        <authorList>
            <consortium name="US DOE Joint Genome Institute"/>
            <person name="Miller D.A."/>
            <person name="Suen G."/>
            <person name="Bruce D."/>
            <person name="Copeland A."/>
            <person name="Cheng J.F."/>
            <person name="Detter C."/>
            <person name="Goodwin L.A."/>
            <person name="Han C.S."/>
            <person name="Hauser L.J."/>
            <person name="Land M.L."/>
            <person name="Lapidus A."/>
            <person name="Lucas S."/>
            <person name="Meincke L."/>
            <person name="Pitluck S."/>
            <person name="Tapia R."/>
            <person name="Teshima H."/>
            <person name="Woyke T."/>
            <person name="Fox B.G."/>
            <person name="Angert E.R."/>
            <person name="Currie C.R."/>
        </authorList>
    </citation>
    <scope>NUCLEOTIDE SEQUENCE [LARGE SCALE GENOMIC DNA]</scope>
    <source>
        <strain evidence="2">ATCC 49066 / DSM 5427 / NCIMB 11756 / RHM5</strain>
    </source>
</reference>
<dbReference type="HOGENOM" id="CLU_2435476_0_0_9"/>
<keyword evidence="2" id="KW-1185">Reference proteome</keyword>
<protein>
    <submittedName>
        <fullName evidence="1">Uncharacterized protein</fullName>
    </submittedName>
</protein>
<evidence type="ECO:0000313" key="1">
    <source>
        <dbReference type="EMBL" id="ADZ83046.1"/>
    </source>
</evidence>
<organism evidence="1 2">
    <name type="scientific">Cellulosilyticum lentocellum (strain ATCC 49066 / DSM 5427 / NCIMB 11756 / RHM5)</name>
    <name type="common">Clostridium lentocellum</name>
    <dbReference type="NCBI Taxonomy" id="642492"/>
    <lineage>
        <taxon>Bacteria</taxon>
        <taxon>Bacillati</taxon>
        <taxon>Bacillota</taxon>
        <taxon>Clostridia</taxon>
        <taxon>Lachnospirales</taxon>
        <taxon>Cellulosilyticaceae</taxon>
        <taxon>Cellulosilyticum</taxon>
    </lineage>
</organism>
<dbReference type="Proteomes" id="UP000008467">
    <property type="component" value="Chromosome"/>
</dbReference>
<sequence length="90" mass="10141">MKLSENPAFQGVDQDFVSRLETILSSANYKSNVEILGLLMAISNEANQKNIPFTPEMQLAILQYFKSQLPKNQRGQFDALVKMLSSKKGF</sequence>
<proteinExistence type="predicted"/>
<name>F2JHE8_CELLD</name>
<evidence type="ECO:0000313" key="2">
    <source>
        <dbReference type="Proteomes" id="UP000008467"/>
    </source>
</evidence>
<dbReference type="RefSeq" id="WP_013656345.1">
    <property type="nucleotide sequence ID" value="NC_015275.1"/>
</dbReference>
<gene>
    <name evidence="1" type="ordered locus">Clole_1320</name>
</gene>
<dbReference type="STRING" id="642492.Clole_1320"/>
<dbReference type="AlphaFoldDB" id="F2JHE8"/>